<reference evidence="7 8" key="1">
    <citation type="journal article" date="2008" name="Nature">
        <title>The genome of the model beetle and pest Tribolium castaneum.</title>
        <authorList>
            <consortium name="Tribolium Genome Sequencing Consortium"/>
            <person name="Richards S."/>
            <person name="Gibbs R.A."/>
            <person name="Weinstock G.M."/>
            <person name="Brown S.J."/>
            <person name="Denell R."/>
            <person name="Beeman R.W."/>
            <person name="Gibbs R."/>
            <person name="Beeman R.W."/>
            <person name="Brown S.J."/>
            <person name="Bucher G."/>
            <person name="Friedrich M."/>
            <person name="Grimmelikhuijzen C.J."/>
            <person name="Klingler M."/>
            <person name="Lorenzen M."/>
            <person name="Richards S."/>
            <person name="Roth S."/>
            <person name="Schroder R."/>
            <person name="Tautz D."/>
            <person name="Zdobnov E.M."/>
            <person name="Muzny D."/>
            <person name="Gibbs R.A."/>
            <person name="Weinstock G.M."/>
            <person name="Attaway T."/>
            <person name="Bell S."/>
            <person name="Buhay C.J."/>
            <person name="Chandrabose M.N."/>
            <person name="Chavez D."/>
            <person name="Clerk-Blankenburg K.P."/>
            <person name="Cree A."/>
            <person name="Dao M."/>
            <person name="Davis C."/>
            <person name="Chacko J."/>
            <person name="Dinh H."/>
            <person name="Dugan-Rocha S."/>
            <person name="Fowler G."/>
            <person name="Garner T.T."/>
            <person name="Garnes J."/>
            <person name="Gnirke A."/>
            <person name="Hawes A."/>
            <person name="Hernandez J."/>
            <person name="Hines S."/>
            <person name="Holder M."/>
            <person name="Hume J."/>
            <person name="Jhangiani S.N."/>
            <person name="Joshi V."/>
            <person name="Khan Z.M."/>
            <person name="Jackson L."/>
            <person name="Kovar C."/>
            <person name="Kowis A."/>
            <person name="Lee S."/>
            <person name="Lewis L.R."/>
            <person name="Margolis J."/>
            <person name="Morgan M."/>
            <person name="Nazareth L.V."/>
            <person name="Nguyen N."/>
            <person name="Okwuonu G."/>
            <person name="Parker D."/>
            <person name="Richards S."/>
            <person name="Ruiz S.J."/>
            <person name="Santibanez J."/>
            <person name="Savard J."/>
            <person name="Scherer S.E."/>
            <person name="Schneider B."/>
            <person name="Sodergren E."/>
            <person name="Tautz D."/>
            <person name="Vattahil S."/>
            <person name="Villasana D."/>
            <person name="White C.S."/>
            <person name="Wright R."/>
            <person name="Park Y."/>
            <person name="Beeman R.W."/>
            <person name="Lord J."/>
            <person name="Oppert B."/>
            <person name="Lorenzen M."/>
            <person name="Brown S."/>
            <person name="Wang L."/>
            <person name="Savard J."/>
            <person name="Tautz D."/>
            <person name="Richards S."/>
            <person name="Weinstock G."/>
            <person name="Gibbs R.A."/>
            <person name="Liu Y."/>
            <person name="Worley K."/>
            <person name="Weinstock G."/>
            <person name="Elsik C.G."/>
            <person name="Reese J.T."/>
            <person name="Elhaik E."/>
            <person name="Landan G."/>
            <person name="Graur D."/>
            <person name="Arensburger P."/>
            <person name="Atkinson P."/>
            <person name="Beeman R.W."/>
            <person name="Beidler J."/>
            <person name="Brown S.J."/>
            <person name="Demuth J.P."/>
            <person name="Drury D.W."/>
            <person name="Du Y.Z."/>
            <person name="Fujiwara H."/>
            <person name="Lorenzen M."/>
            <person name="Maselli V."/>
            <person name="Osanai M."/>
            <person name="Park Y."/>
            <person name="Robertson H.M."/>
            <person name="Tu Z."/>
            <person name="Wang J.J."/>
            <person name="Wang S."/>
            <person name="Richards S."/>
            <person name="Song H."/>
            <person name="Zhang L."/>
            <person name="Sodergren E."/>
            <person name="Werner D."/>
            <person name="Stanke M."/>
            <person name="Morgenstern B."/>
            <person name="Solovyev V."/>
            <person name="Kosarev P."/>
            <person name="Brown G."/>
            <person name="Chen H.C."/>
            <person name="Ermolaeva O."/>
            <person name="Hlavina W."/>
            <person name="Kapustin Y."/>
            <person name="Kiryutin B."/>
            <person name="Kitts P."/>
            <person name="Maglott D."/>
            <person name="Pruitt K."/>
            <person name="Sapojnikov V."/>
            <person name="Souvorov A."/>
            <person name="Mackey A.J."/>
            <person name="Waterhouse R.M."/>
            <person name="Wyder S."/>
            <person name="Zdobnov E.M."/>
            <person name="Zdobnov E.M."/>
            <person name="Wyder S."/>
            <person name="Kriventseva E.V."/>
            <person name="Kadowaki T."/>
            <person name="Bork P."/>
            <person name="Aranda M."/>
            <person name="Bao R."/>
            <person name="Beermann A."/>
            <person name="Berns N."/>
            <person name="Bolognesi R."/>
            <person name="Bonneton F."/>
            <person name="Bopp D."/>
            <person name="Brown S.J."/>
            <person name="Bucher G."/>
            <person name="Butts T."/>
            <person name="Chaumot A."/>
            <person name="Denell R.E."/>
            <person name="Ferrier D.E."/>
            <person name="Friedrich M."/>
            <person name="Gordon C.M."/>
            <person name="Jindra M."/>
            <person name="Klingler M."/>
            <person name="Lan Q."/>
            <person name="Lattorff H.M."/>
            <person name="Laudet V."/>
            <person name="von Levetsow C."/>
            <person name="Liu Z."/>
            <person name="Lutz R."/>
            <person name="Lynch J.A."/>
            <person name="da Fonseca R.N."/>
            <person name="Posnien N."/>
            <person name="Reuter R."/>
            <person name="Roth S."/>
            <person name="Savard J."/>
            <person name="Schinko J.B."/>
            <person name="Schmitt C."/>
            <person name="Schoppmeier M."/>
            <person name="Schroder R."/>
            <person name="Shippy T.D."/>
            <person name="Simonnet F."/>
            <person name="Marques-Souza H."/>
            <person name="Tautz D."/>
            <person name="Tomoyasu Y."/>
            <person name="Trauner J."/>
            <person name="Van der Zee M."/>
            <person name="Vervoort M."/>
            <person name="Wittkopp N."/>
            <person name="Wimmer E.A."/>
            <person name="Yang X."/>
            <person name="Jones A.K."/>
            <person name="Sattelle D.B."/>
            <person name="Ebert P.R."/>
            <person name="Nelson D."/>
            <person name="Scott J.G."/>
            <person name="Beeman R.W."/>
            <person name="Muthukrishnan S."/>
            <person name="Kramer K.J."/>
            <person name="Arakane Y."/>
            <person name="Beeman R.W."/>
            <person name="Zhu Q."/>
            <person name="Hogenkamp D."/>
            <person name="Dixit R."/>
            <person name="Oppert B."/>
            <person name="Jiang H."/>
            <person name="Zou Z."/>
            <person name="Marshall J."/>
            <person name="Elpidina E."/>
            <person name="Vinokurov K."/>
            <person name="Oppert C."/>
            <person name="Zou Z."/>
            <person name="Evans J."/>
            <person name="Lu Z."/>
            <person name="Zhao P."/>
            <person name="Sumathipala N."/>
            <person name="Altincicek B."/>
            <person name="Vilcinskas A."/>
            <person name="Williams M."/>
            <person name="Hultmark D."/>
            <person name="Hetru C."/>
            <person name="Jiang H."/>
            <person name="Grimmelikhuijzen C.J."/>
            <person name="Hauser F."/>
            <person name="Cazzamali G."/>
            <person name="Williamson M."/>
            <person name="Park Y."/>
            <person name="Li B."/>
            <person name="Tanaka Y."/>
            <person name="Predel R."/>
            <person name="Neupert S."/>
            <person name="Schachtner J."/>
            <person name="Verleyen P."/>
            <person name="Raible F."/>
            <person name="Bork P."/>
            <person name="Friedrich M."/>
            <person name="Walden K.K."/>
            <person name="Robertson H.M."/>
            <person name="Angeli S."/>
            <person name="Foret S."/>
            <person name="Bucher G."/>
            <person name="Schuetz S."/>
            <person name="Maleszka R."/>
            <person name="Wimmer E.A."/>
            <person name="Beeman R.W."/>
            <person name="Lorenzen M."/>
            <person name="Tomoyasu Y."/>
            <person name="Miller S.C."/>
            <person name="Grossmann D."/>
            <person name="Bucher G."/>
        </authorList>
    </citation>
    <scope>NUCLEOTIDE SEQUENCE [LARGE SCALE GENOMIC DNA]</scope>
    <source>
        <strain evidence="7 8">Georgia GA2</strain>
    </source>
</reference>
<keyword evidence="8" id="KW-1185">Reference proteome</keyword>
<keyword evidence="5" id="KW-0206">Cytoskeleton</keyword>
<reference evidence="7 8" key="2">
    <citation type="journal article" date="2010" name="Nucleic Acids Res.">
        <title>BeetleBase in 2010: revisions to provide comprehensive genomic information for Tribolium castaneum.</title>
        <authorList>
            <person name="Kim H.S."/>
            <person name="Murphy T."/>
            <person name="Xia J."/>
            <person name="Caragea D."/>
            <person name="Park Y."/>
            <person name="Beeman R.W."/>
            <person name="Lorenzen M.D."/>
            <person name="Butcher S."/>
            <person name="Manak J.R."/>
            <person name="Brown S.J."/>
        </authorList>
    </citation>
    <scope>GENOME REANNOTATION</scope>
    <source>
        <strain evidence="7 8">Georgia GA2</strain>
    </source>
</reference>
<evidence type="ECO:0000256" key="1">
    <source>
        <dbReference type="ARBA" id="ARBA00004300"/>
    </source>
</evidence>
<gene>
    <name evidence="7" type="primary">AUGUSTUS-3.0.2_04513</name>
    <name evidence="7" type="ORF">TcasGA2_TC004513</name>
</gene>
<dbReference type="PANTHER" id="PTHR23162">
    <property type="entry name" value="OUTER DENSE FIBER OF SPERM TAILS 2"/>
    <property type="match status" value="1"/>
</dbReference>
<comment type="subcellular location">
    <subcellularLocation>
        <location evidence="1">Cytoplasm</location>
        <location evidence="1">Cytoskeleton</location>
        <location evidence="1">Microtubule organizing center</location>
        <location evidence="1">Centrosome</location>
    </subcellularLocation>
</comment>
<evidence type="ECO:0000256" key="4">
    <source>
        <dbReference type="ARBA" id="ARBA00023054"/>
    </source>
</evidence>
<dbReference type="EMBL" id="KQ971311">
    <property type="protein sequence ID" value="EEZ98898.1"/>
    <property type="molecule type" value="Genomic_DNA"/>
</dbReference>
<evidence type="ECO:0000313" key="8">
    <source>
        <dbReference type="Proteomes" id="UP000007266"/>
    </source>
</evidence>
<comment type="similarity">
    <text evidence="2">Belongs to the ODF2 family.</text>
</comment>
<evidence type="ECO:0000256" key="2">
    <source>
        <dbReference type="ARBA" id="ARBA00009316"/>
    </source>
</evidence>
<evidence type="ECO:0000313" key="7">
    <source>
        <dbReference type="EMBL" id="EEZ98898.1"/>
    </source>
</evidence>
<organism evidence="7 8">
    <name type="scientific">Tribolium castaneum</name>
    <name type="common">Red flour beetle</name>
    <dbReference type="NCBI Taxonomy" id="7070"/>
    <lineage>
        <taxon>Eukaryota</taxon>
        <taxon>Metazoa</taxon>
        <taxon>Ecdysozoa</taxon>
        <taxon>Arthropoda</taxon>
        <taxon>Hexapoda</taxon>
        <taxon>Insecta</taxon>
        <taxon>Pterygota</taxon>
        <taxon>Neoptera</taxon>
        <taxon>Endopterygota</taxon>
        <taxon>Coleoptera</taxon>
        <taxon>Polyphaga</taxon>
        <taxon>Cucujiformia</taxon>
        <taxon>Tenebrionidae</taxon>
        <taxon>Tenebrionidae incertae sedis</taxon>
        <taxon>Tribolium</taxon>
    </lineage>
</organism>
<keyword evidence="4 6" id="KW-0175">Coiled coil</keyword>
<dbReference type="HOGENOM" id="CLU_1116972_0_0_1"/>
<feature type="coiled-coil region" evidence="6">
    <location>
        <begin position="81"/>
        <end position="115"/>
    </location>
</feature>
<keyword evidence="3" id="KW-0963">Cytoplasm</keyword>
<accession>D6WBN3</accession>
<dbReference type="GO" id="GO:0005813">
    <property type="term" value="C:centrosome"/>
    <property type="evidence" value="ECO:0007669"/>
    <property type="project" value="UniProtKB-SubCell"/>
</dbReference>
<dbReference type="PhylomeDB" id="D6WBN3"/>
<dbReference type="STRING" id="7070.D6WBN3"/>
<proteinExistence type="inferred from homology"/>
<evidence type="ECO:0000256" key="6">
    <source>
        <dbReference type="SAM" id="Coils"/>
    </source>
</evidence>
<dbReference type="AlphaFoldDB" id="D6WBN3"/>
<dbReference type="Gene3D" id="1.10.287.1490">
    <property type="match status" value="1"/>
</dbReference>
<dbReference type="SUPFAM" id="SSF57997">
    <property type="entry name" value="Tropomyosin"/>
    <property type="match status" value="1"/>
</dbReference>
<dbReference type="PANTHER" id="PTHR23162:SF10">
    <property type="entry name" value="FI13205P"/>
    <property type="match status" value="1"/>
</dbReference>
<sequence length="249" mass="28038">MSSYSKHTEDSLPKVIICGMTENNMPKLIVCDEKKLQDDKVCTAQCSQKSSREDVAPNLSQRLVNMQKQLVAGNAGLTGMSRKLECDLLQKNRTIENLQKQLCQLQCEMNNISKQNAILNEKIEQATGHQKPDAQIPCGKNYACLESRLNEYTENTKALEKQLCEMESHVEAMKSALTTVQAERANLEKSKNILMLCPPPMTCPRPVCPKPRHCSFKGSISDQQLANLDSGETTTIFKKFSQIWSNKLW</sequence>
<evidence type="ECO:0000256" key="5">
    <source>
        <dbReference type="ARBA" id="ARBA00023212"/>
    </source>
</evidence>
<dbReference type="InterPro" id="IPR026099">
    <property type="entry name" value="Odf2-rel"/>
</dbReference>
<dbReference type="Proteomes" id="UP000007266">
    <property type="component" value="Linkage group 2"/>
</dbReference>
<feature type="coiled-coil region" evidence="6">
    <location>
        <begin position="142"/>
        <end position="190"/>
    </location>
</feature>
<evidence type="ECO:0000256" key="3">
    <source>
        <dbReference type="ARBA" id="ARBA00022490"/>
    </source>
</evidence>
<protein>
    <submittedName>
        <fullName evidence="7">Uncharacterized protein</fullName>
    </submittedName>
</protein>
<name>D6WBN3_TRICA</name>